<proteinExistence type="predicted"/>
<keyword evidence="4" id="KW-1185">Reference proteome</keyword>
<sequence length="113" mass="12238">MSSKYAADPTDHANRMLRIRGSGPTASVIGSWNRGLRVEVPDAAPVPRHDEARYDAQSAVVVFRREDTLTTCYGLAPAHITNIHGVAIAAAVDAQYGTDYRSGIEAENLEEAR</sequence>
<comment type="caution">
    <text evidence="1">The sequence shown here is derived from an EMBL/GenBank/DDBJ whole genome shotgun (WGS) entry which is preliminary data.</text>
</comment>
<protein>
    <submittedName>
        <fullName evidence="1">Uncharacterized protein</fullName>
    </submittedName>
</protein>
<gene>
    <name evidence="2" type="ORF">ABNG02_15895</name>
    <name evidence="1" type="ORF">GCM10008994_13100</name>
</gene>
<dbReference type="Proteomes" id="UP001501425">
    <property type="component" value="Unassembled WGS sequence"/>
</dbReference>
<dbReference type="EMBL" id="JBEDNW010000010">
    <property type="protein sequence ID" value="MEZ3168797.1"/>
    <property type="molecule type" value="Genomic_DNA"/>
</dbReference>
<organism evidence="1 3">
    <name type="scientific">Halorubrum ejinorense</name>
    <dbReference type="NCBI Taxonomy" id="425309"/>
    <lineage>
        <taxon>Archaea</taxon>
        <taxon>Methanobacteriati</taxon>
        <taxon>Methanobacteriota</taxon>
        <taxon>Stenosarchaea group</taxon>
        <taxon>Halobacteria</taxon>
        <taxon>Halobacteriales</taxon>
        <taxon>Haloferacaceae</taxon>
        <taxon>Halorubrum</taxon>
    </lineage>
</organism>
<reference evidence="1" key="2">
    <citation type="submission" date="2023-12" db="EMBL/GenBank/DDBJ databases">
        <authorList>
            <person name="Sun Q."/>
            <person name="Inoue M."/>
        </authorList>
    </citation>
    <scope>NUCLEOTIDE SEQUENCE</scope>
    <source>
        <strain evidence="1">JCM 14265</strain>
    </source>
</reference>
<evidence type="ECO:0000313" key="3">
    <source>
        <dbReference type="Proteomes" id="UP001501425"/>
    </source>
</evidence>
<dbReference type="AlphaFoldDB" id="A0AAV3ST66"/>
<dbReference type="RefSeq" id="WP_343777659.1">
    <property type="nucleotide sequence ID" value="NZ_BAAADQ010000005.1"/>
</dbReference>
<evidence type="ECO:0000313" key="2">
    <source>
        <dbReference type="EMBL" id="MEZ3168797.1"/>
    </source>
</evidence>
<evidence type="ECO:0000313" key="1">
    <source>
        <dbReference type="EMBL" id="GAA0539368.1"/>
    </source>
</evidence>
<dbReference type="EMBL" id="BAAADQ010000005">
    <property type="protein sequence ID" value="GAA0539368.1"/>
    <property type="molecule type" value="Genomic_DNA"/>
</dbReference>
<accession>A0AAV3ST66</accession>
<reference evidence="2 4" key="3">
    <citation type="submission" date="2024-06" db="EMBL/GenBank/DDBJ databases">
        <title>Halorubrum miltondacostae sp. nov., a potential PHA producer isolated from an inland solar saltern in Rio Maior, Portugal.</title>
        <authorList>
            <person name="Albuquerque L."/>
            <person name="Viver T."/>
            <person name="Barroso C."/>
            <person name="Claudino R."/>
            <person name="Galvan M."/>
            <person name="Simoes G."/>
            <person name="Lobo Da Cunha A."/>
            <person name="Egas C."/>
        </authorList>
    </citation>
    <scope>NUCLEOTIDE SEQUENCE [LARGE SCALE GENOMIC DNA]</scope>
    <source>
        <strain evidence="2 4">DSM 18646</strain>
    </source>
</reference>
<evidence type="ECO:0000313" key="4">
    <source>
        <dbReference type="Proteomes" id="UP001567571"/>
    </source>
</evidence>
<dbReference type="Proteomes" id="UP001567571">
    <property type="component" value="Unassembled WGS sequence"/>
</dbReference>
<name>A0AAV3ST66_9EURY</name>
<reference evidence="1" key="1">
    <citation type="journal article" date="2014" name="Int. J. Syst. Evol. Microbiol.">
        <title>Complete genome sequence of Corynebacterium casei LMG S-19264T (=DSM 44701T), isolated from a smear-ripened cheese.</title>
        <authorList>
            <consortium name="US DOE Joint Genome Institute (JGI-PGF)"/>
            <person name="Walter F."/>
            <person name="Albersmeier A."/>
            <person name="Kalinowski J."/>
            <person name="Ruckert C."/>
        </authorList>
    </citation>
    <scope>NUCLEOTIDE SEQUENCE</scope>
    <source>
        <strain evidence="1">JCM 14265</strain>
    </source>
</reference>